<dbReference type="InParanoid" id="A7T4I8"/>
<dbReference type="InterPro" id="IPR027417">
    <property type="entry name" value="P-loop_NTPase"/>
</dbReference>
<reference evidence="2 3" key="1">
    <citation type="journal article" date="2007" name="Science">
        <title>Sea anemone genome reveals ancestral eumetazoan gene repertoire and genomic organization.</title>
        <authorList>
            <person name="Putnam N.H."/>
            <person name="Srivastava M."/>
            <person name="Hellsten U."/>
            <person name="Dirks B."/>
            <person name="Chapman J."/>
            <person name="Salamov A."/>
            <person name="Terry A."/>
            <person name="Shapiro H."/>
            <person name="Lindquist E."/>
            <person name="Kapitonov V.V."/>
            <person name="Jurka J."/>
            <person name="Genikhovich G."/>
            <person name="Grigoriev I.V."/>
            <person name="Lucas S.M."/>
            <person name="Steele R.E."/>
            <person name="Finnerty J.R."/>
            <person name="Technau U."/>
            <person name="Martindale M.Q."/>
            <person name="Rokhsar D.S."/>
        </authorList>
    </citation>
    <scope>NUCLEOTIDE SEQUENCE [LARGE SCALE GENOMIC DNA]</scope>
    <source>
        <strain evidence="3">CH2 X CH6</strain>
    </source>
</reference>
<dbReference type="HOGENOM" id="CLU_278416_0_0_1"/>
<dbReference type="Gene3D" id="3.40.50.300">
    <property type="entry name" value="P-loop containing nucleotide triphosphate hydrolases"/>
    <property type="match status" value="1"/>
</dbReference>
<organism evidence="2 3">
    <name type="scientific">Nematostella vectensis</name>
    <name type="common">Starlet sea anemone</name>
    <dbReference type="NCBI Taxonomy" id="45351"/>
    <lineage>
        <taxon>Eukaryota</taxon>
        <taxon>Metazoa</taxon>
        <taxon>Cnidaria</taxon>
        <taxon>Anthozoa</taxon>
        <taxon>Hexacorallia</taxon>
        <taxon>Actiniaria</taxon>
        <taxon>Edwardsiidae</taxon>
        <taxon>Nematostella</taxon>
    </lineage>
</organism>
<proteinExistence type="predicted"/>
<evidence type="ECO:0000313" key="2">
    <source>
        <dbReference type="EMBL" id="EDO29124.1"/>
    </source>
</evidence>
<evidence type="ECO:0000256" key="1">
    <source>
        <dbReference type="SAM" id="MobiDB-lite"/>
    </source>
</evidence>
<accession>A7T4I8</accession>
<sequence length="1136" mass="127020">MAELVLANSSTEQVAQATKEVRIDPAEAYERGKLDLNFFASLLIPSVMRTPFPDFYCGIFRIITNRNPEQLRKILRFALGLPRAHAKTTFVKVLICWLIVYDKISFVAILCANMDLASELMSDVSDMLGSSNCEAVYGLWARQLTVDNKEQKKCLYHKRDVILIAKGADGAVRGLNIKHKRPDLIFCDDAQTKENDDSPTERVKFRKWLVAMFKIITPDPVDRLIIYVGNMYSEECILYQLKNNPRWISFITGAIKANGEPLWPELHSLEDLYESYEHDAALNEADVWFAEVMNDPVSRTTSLLTEQLPEYKYNVEEQIPDGVFVTIDPAGFRENSDDNVIVLHYVFDGKGHVVSIDAGIKDPEQLIKAALTIAIEHGASLIGIEEAGYQQTLLFWMNKYITAWGIEGIHVVPLKHAGRSKETRIRLFIAELLSSNYYIVARAKAIFIWQAMMYKIGQKKNKDDILDACAYALDVRTNYWHLITNLKRISLYKLTTEKIATVHKNFEGLNDKMDAIDIAYARYQAFSPNKPLIVDGIDVRRDADVPCDVFESDNVVPPIVVSQVDSVVGYLTDVFLSGTPLFPVVSNPSNKKWAEQLETLLDDHASIGGYARQLLLFLRDGVKYNYSAIETDWTGIEQFSVAGALDNATGKKVTRTPKKYTKIKRLNPRNTFRDTSVAPGDVAEIGDYAGYVELVSRMRLKKELNALTDEKIVYNAERAITSADATYGPNISGIYRDDPQISDYINALKRGQTTVDWDVWLDGKKSTKQASYGQMYERVVLYARIMPSDFAISAPMPNTPQIWKFIIINGSVVISAKRIISAYDYLPILFGQPLEDGLGYQTQSVAEGEIPFQDAASKLFNIKFAASRRAVSDRAIFDESELSSKHVNSPTASPKIPAKISALSNKKLGDLYYPIPFDMRGTENTIQDAQTIVNFSKDLHGMNNPRQGQFQKGNKSVVEWEDTMGGSDNRLRLPALVLEHQVFAPLKSILVLNIYQYGTDTAVVSQRSGEVLNIDLDQLRKQVLAFRVADGMTPKSKMASTAMITTGLQMIATSQGLQAAYGPSLPAMFAHMMQLGGVRGLEEYDPNFKPGNALPGQNLQANTLQEMGQPGASAVQPEASPQTQLPLQQNLPSNLP</sequence>
<dbReference type="EMBL" id="DS470881">
    <property type="protein sequence ID" value="EDO29124.1"/>
    <property type="molecule type" value="Genomic_DNA"/>
</dbReference>
<feature type="region of interest" description="Disordered" evidence="1">
    <location>
        <begin position="1105"/>
        <end position="1136"/>
    </location>
</feature>
<dbReference type="Proteomes" id="UP000001593">
    <property type="component" value="Unassembled WGS sequence"/>
</dbReference>
<keyword evidence="3" id="KW-1185">Reference proteome</keyword>
<dbReference type="AlphaFoldDB" id="A7T4I8"/>
<evidence type="ECO:0000313" key="3">
    <source>
        <dbReference type="Proteomes" id="UP000001593"/>
    </source>
</evidence>
<feature type="compositionally biased region" description="Low complexity" evidence="1">
    <location>
        <begin position="1120"/>
        <end position="1136"/>
    </location>
</feature>
<name>A7T4I8_NEMVE</name>
<protein>
    <submittedName>
        <fullName evidence="2">Uncharacterized protein</fullName>
    </submittedName>
</protein>
<gene>
    <name evidence="2" type="ORF">NEMVEDRAFT_v1g222227</name>
</gene>